<evidence type="ECO:0000256" key="1">
    <source>
        <dbReference type="ARBA" id="ARBA00022692"/>
    </source>
</evidence>
<evidence type="ECO:0000256" key="3">
    <source>
        <dbReference type="ARBA" id="ARBA00023136"/>
    </source>
</evidence>
<dbReference type="SUPFAM" id="SSF103473">
    <property type="entry name" value="MFS general substrate transporter"/>
    <property type="match status" value="1"/>
</dbReference>
<accession>A0A1X1EFP2</accession>
<dbReference type="PANTHER" id="PTHR23531">
    <property type="entry name" value="QUINOLENE RESISTANCE PROTEIN NORA"/>
    <property type="match status" value="1"/>
</dbReference>
<gene>
    <name evidence="5" type="ORF">HA50_27900</name>
</gene>
<feature type="transmembrane region" description="Helical" evidence="4">
    <location>
        <begin position="298"/>
        <end position="320"/>
    </location>
</feature>
<feature type="transmembrane region" description="Helical" evidence="4">
    <location>
        <begin position="204"/>
        <end position="230"/>
    </location>
</feature>
<evidence type="ECO:0000313" key="6">
    <source>
        <dbReference type="Proteomes" id="UP000193749"/>
    </source>
</evidence>
<dbReference type="STRING" id="55209.HA50_27900"/>
<feature type="transmembrane region" description="Helical" evidence="4">
    <location>
        <begin position="43"/>
        <end position="63"/>
    </location>
</feature>
<dbReference type="EMBL" id="MLJI01000003">
    <property type="protein sequence ID" value="ORM87768.1"/>
    <property type="molecule type" value="Genomic_DNA"/>
</dbReference>
<dbReference type="GO" id="GO:0022857">
    <property type="term" value="F:transmembrane transporter activity"/>
    <property type="evidence" value="ECO:0007669"/>
    <property type="project" value="InterPro"/>
</dbReference>
<feature type="transmembrane region" description="Helical" evidence="4">
    <location>
        <begin position="163"/>
        <end position="183"/>
    </location>
</feature>
<dbReference type="RefSeq" id="WP_084880522.1">
    <property type="nucleotide sequence ID" value="NZ_JAGGMY010000004.1"/>
</dbReference>
<proteinExistence type="predicted"/>
<keyword evidence="2 4" id="KW-1133">Transmembrane helix</keyword>
<dbReference type="InterPro" id="IPR052714">
    <property type="entry name" value="MFS_Exporter"/>
</dbReference>
<dbReference type="Proteomes" id="UP000193749">
    <property type="component" value="Unassembled WGS sequence"/>
</dbReference>
<sequence length="392" mass="40927">MRSTSLPFILLGTLFTAGGYGGTFLISAWFHAQGGSDIDTGNALSVALVGTLMGVPLVGWCAGRIDAARLAAVAALVLAGGYVLLGNLPGLNPNYLPRVATLLMGLGWGMFYLAAPLALSERLTDAERGSGFTLFSAFQMTGICGSPVLLGAGMVYAGLSLQTTFLCVAAMGGVACLLLLIFGSREPRPGVERALRPWVRKLPALVTGAALRPVMMVGLGGAVFSGMMAFQVSLTAGTHASAGTFFTVHAVTAVVARLLLVRRLPGWPRLPLMVGLLGCLIAGLICLLGLAIHPAFQIAAGMLTGAGYGLLYPVIQTWAVNDSPPPDRHAALTWFVVSYFVGIFGFPVFGGWLLVTAGKNAFVWSLVLLALLELVVAVVRKPRPGRMLTLSD</sequence>
<organism evidence="5 6">
    <name type="scientific">Pantoea cypripedii</name>
    <name type="common">Pectobacterium cypripedii</name>
    <name type="synonym">Erwinia cypripedii</name>
    <dbReference type="NCBI Taxonomy" id="55209"/>
    <lineage>
        <taxon>Bacteria</taxon>
        <taxon>Pseudomonadati</taxon>
        <taxon>Pseudomonadota</taxon>
        <taxon>Gammaproteobacteria</taxon>
        <taxon>Enterobacterales</taxon>
        <taxon>Erwiniaceae</taxon>
        <taxon>Pantoea</taxon>
    </lineage>
</organism>
<evidence type="ECO:0000256" key="4">
    <source>
        <dbReference type="SAM" id="Phobius"/>
    </source>
</evidence>
<evidence type="ECO:0000313" key="5">
    <source>
        <dbReference type="EMBL" id="ORM87768.1"/>
    </source>
</evidence>
<protein>
    <submittedName>
        <fullName evidence="5">MFS transporter</fullName>
    </submittedName>
</protein>
<dbReference type="Gene3D" id="1.20.1250.20">
    <property type="entry name" value="MFS general substrate transporter like domains"/>
    <property type="match status" value="1"/>
</dbReference>
<reference evidence="5 6" key="1">
    <citation type="journal article" date="2017" name="Antonie Van Leeuwenhoek">
        <title>Phylogenomic resolution of the bacterial genus Pantoea and its relationship with Erwinia and Tatumella.</title>
        <authorList>
            <person name="Palmer M."/>
            <person name="Steenkamp E.T."/>
            <person name="Coetzee M.P."/>
            <person name="Chan W.Y."/>
            <person name="van Zyl E."/>
            <person name="De Maayer P."/>
            <person name="Coutinho T.A."/>
            <person name="Blom J."/>
            <person name="Smits T.H."/>
            <person name="Duffy B."/>
            <person name="Venter S.N."/>
        </authorList>
    </citation>
    <scope>NUCLEOTIDE SEQUENCE [LARGE SCALE GENOMIC DNA]</scope>
    <source>
        <strain evidence="5 6">LMG 2657</strain>
    </source>
</reference>
<evidence type="ECO:0000256" key="2">
    <source>
        <dbReference type="ARBA" id="ARBA00022989"/>
    </source>
</evidence>
<dbReference type="OrthoDB" id="8046314at2"/>
<feature type="transmembrane region" description="Helical" evidence="4">
    <location>
        <begin position="131"/>
        <end position="157"/>
    </location>
</feature>
<keyword evidence="1 4" id="KW-0812">Transmembrane</keyword>
<dbReference type="InterPro" id="IPR036259">
    <property type="entry name" value="MFS_trans_sf"/>
</dbReference>
<feature type="transmembrane region" description="Helical" evidence="4">
    <location>
        <begin position="272"/>
        <end position="292"/>
    </location>
</feature>
<feature type="transmembrane region" description="Helical" evidence="4">
    <location>
        <begin position="332"/>
        <end position="355"/>
    </location>
</feature>
<keyword evidence="6" id="KW-1185">Reference proteome</keyword>
<comment type="caution">
    <text evidence="5">The sequence shown here is derived from an EMBL/GenBank/DDBJ whole genome shotgun (WGS) entry which is preliminary data.</text>
</comment>
<dbReference type="InterPro" id="IPR011701">
    <property type="entry name" value="MFS"/>
</dbReference>
<keyword evidence="3 4" id="KW-0472">Membrane</keyword>
<dbReference type="AlphaFoldDB" id="A0A1X1EFP2"/>
<feature type="transmembrane region" description="Helical" evidence="4">
    <location>
        <begin position="361"/>
        <end position="379"/>
    </location>
</feature>
<feature type="transmembrane region" description="Helical" evidence="4">
    <location>
        <begin position="100"/>
        <end position="119"/>
    </location>
</feature>
<dbReference type="Pfam" id="PF07690">
    <property type="entry name" value="MFS_1"/>
    <property type="match status" value="1"/>
</dbReference>
<name>A0A1X1EFP2_PANCY</name>
<dbReference type="PANTHER" id="PTHR23531:SF1">
    <property type="entry name" value="QUINOLENE RESISTANCE PROTEIN NORA"/>
    <property type="match status" value="1"/>
</dbReference>
<feature type="transmembrane region" description="Helical" evidence="4">
    <location>
        <begin position="242"/>
        <end position="260"/>
    </location>
</feature>
<feature type="transmembrane region" description="Helical" evidence="4">
    <location>
        <begin position="70"/>
        <end position="88"/>
    </location>
</feature>